<keyword evidence="11" id="KW-0732">Signal</keyword>
<feature type="signal peptide" evidence="11">
    <location>
        <begin position="1"/>
        <end position="18"/>
    </location>
</feature>
<keyword evidence="7 9" id="KW-0675">Receptor</keyword>
<evidence type="ECO:0000256" key="9">
    <source>
        <dbReference type="RuleBase" id="RU000688"/>
    </source>
</evidence>
<feature type="domain" description="G-protein coupled receptors family 1 profile" evidence="12">
    <location>
        <begin position="60"/>
        <end position="393"/>
    </location>
</feature>
<name>A0ABN8SR01_9CNID</name>
<keyword evidence="3 9" id="KW-0812">Transmembrane</keyword>
<organism evidence="13 14">
    <name type="scientific">Porites evermanni</name>
    <dbReference type="NCBI Taxonomy" id="104178"/>
    <lineage>
        <taxon>Eukaryota</taxon>
        <taxon>Metazoa</taxon>
        <taxon>Cnidaria</taxon>
        <taxon>Anthozoa</taxon>
        <taxon>Hexacorallia</taxon>
        <taxon>Scleractinia</taxon>
        <taxon>Fungiina</taxon>
        <taxon>Poritidae</taxon>
        <taxon>Porites</taxon>
    </lineage>
</organism>
<keyword evidence="2" id="KW-1003">Cell membrane</keyword>
<evidence type="ECO:0000256" key="2">
    <source>
        <dbReference type="ARBA" id="ARBA00022475"/>
    </source>
</evidence>
<dbReference type="InterPro" id="IPR000276">
    <property type="entry name" value="GPCR_Rhodpsn"/>
</dbReference>
<comment type="subcellular location">
    <subcellularLocation>
        <location evidence="1">Cell membrane</location>
        <topology evidence="1">Multi-pass membrane protein</topology>
    </subcellularLocation>
</comment>
<proteinExistence type="inferred from homology"/>
<keyword evidence="6 10" id="KW-0472">Membrane</keyword>
<evidence type="ECO:0000256" key="8">
    <source>
        <dbReference type="ARBA" id="ARBA00023224"/>
    </source>
</evidence>
<evidence type="ECO:0000256" key="6">
    <source>
        <dbReference type="ARBA" id="ARBA00023136"/>
    </source>
</evidence>
<sequence>MTLFILISYLIFFTGVTIKSSEYASNGLTRMNHLSANRSQPEKIAEAFFLGVLLVVAFLLNIAICQAMLFPYRLKTPSNLFPFSLAIASLFLTILHTPYTMASVITDRWPFNNAWCQTSGMLINLLSMASNFSVVTIAVHRYYLIVEPLYATISLRRARKIVAFVWFTSIVTAIPPLFGWNSYRYVPGKAFCTVDWQDGGPSLVYTFYLMTVSFLVPFGILMYIYRAIYLKTKRQRMITGYNTLQGLHSEHLTAKPTERSRTIYQKFVFWVRQRRRNSQYSVSSPSTSERGNISSPATSVSLSFEASNTIEKEKELKRKKEALKRTLTRQSSVYEQKTVQSALLLLTTFLVILSPYYIVGIWSGLSQSSPSTVVDFIVTYIFVSMAAVNPILYGFFNRHIRRAVLKSAIGQLACQVCKCCSGDSGIRGSYPVNETERRYNGLESDR</sequence>
<dbReference type="EMBL" id="CALNXI010003107">
    <property type="protein sequence ID" value="CAH3192193.1"/>
    <property type="molecule type" value="Genomic_DNA"/>
</dbReference>
<dbReference type="PRINTS" id="PR00237">
    <property type="entry name" value="GPCRRHODOPSN"/>
</dbReference>
<feature type="transmembrane region" description="Helical" evidence="10">
    <location>
        <begin position="81"/>
        <end position="101"/>
    </location>
</feature>
<dbReference type="PANTHER" id="PTHR22752">
    <property type="entry name" value="G PROTEIN-COUPLED RECEPTOR"/>
    <property type="match status" value="1"/>
</dbReference>
<accession>A0ABN8SR01</accession>
<dbReference type="PROSITE" id="PS00237">
    <property type="entry name" value="G_PROTEIN_RECEP_F1_1"/>
    <property type="match status" value="1"/>
</dbReference>
<evidence type="ECO:0000256" key="7">
    <source>
        <dbReference type="ARBA" id="ARBA00023170"/>
    </source>
</evidence>
<evidence type="ECO:0000259" key="12">
    <source>
        <dbReference type="PROSITE" id="PS50262"/>
    </source>
</evidence>
<evidence type="ECO:0000313" key="13">
    <source>
        <dbReference type="EMBL" id="CAH3192193.1"/>
    </source>
</evidence>
<keyword evidence="5 9" id="KW-0297">G-protein coupled receptor</keyword>
<reference evidence="13 14" key="1">
    <citation type="submission" date="2022-05" db="EMBL/GenBank/DDBJ databases">
        <authorList>
            <consortium name="Genoscope - CEA"/>
            <person name="William W."/>
        </authorList>
    </citation>
    <scope>NUCLEOTIDE SEQUENCE [LARGE SCALE GENOMIC DNA]</scope>
</reference>
<evidence type="ECO:0000256" key="10">
    <source>
        <dbReference type="SAM" id="Phobius"/>
    </source>
</evidence>
<feature type="transmembrane region" description="Helical" evidence="10">
    <location>
        <begin position="161"/>
        <end position="183"/>
    </location>
</feature>
<dbReference type="CDD" id="cd00637">
    <property type="entry name" value="7tm_classA_rhodopsin-like"/>
    <property type="match status" value="1"/>
</dbReference>
<dbReference type="Pfam" id="PF00001">
    <property type="entry name" value="7tm_1"/>
    <property type="match status" value="1"/>
</dbReference>
<feature type="chain" id="PRO_5045629886" description="G-protein coupled receptors family 1 profile domain-containing protein" evidence="11">
    <location>
        <begin position="19"/>
        <end position="446"/>
    </location>
</feature>
<dbReference type="InterPro" id="IPR017452">
    <property type="entry name" value="GPCR_Rhodpsn_7TM"/>
</dbReference>
<keyword evidence="14" id="KW-1185">Reference proteome</keyword>
<evidence type="ECO:0000256" key="4">
    <source>
        <dbReference type="ARBA" id="ARBA00022989"/>
    </source>
</evidence>
<feature type="transmembrane region" description="Helical" evidence="10">
    <location>
        <begin position="203"/>
        <end position="225"/>
    </location>
</feature>
<evidence type="ECO:0000256" key="5">
    <source>
        <dbReference type="ARBA" id="ARBA00023040"/>
    </source>
</evidence>
<comment type="caution">
    <text evidence="13">The sequence shown here is derived from an EMBL/GenBank/DDBJ whole genome shotgun (WGS) entry which is preliminary data.</text>
</comment>
<evidence type="ECO:0000256" key="1">
    <source>
        <dbReference type="ARBA" id="ARBA00004651"/>
    </source>
</evidence>
<keyword evidence="8 9" id="KW-0807">Transducer</keyword>
<dbReference type="Gene3D" id="1.20.1070.10">
    <property type="entry name" value="Rhodopsin 7-helix transmembrane proteins"/>
    <property type="match status" value="1"/>
</dbReference>
<feature type="transmembrane region" description="Helical" evidence="10">
    <location>
        <begin position="342"/>
        <end position="365"/>
    </location>
</feature>
<gene>
    <name evidence="13" type="ORF">PEVE_00023452</name>
</gene>
<evidence type="ECO:0000256" key="11">
    <source>
        <dbReference type="SAM" id="SignalP"/>
    </source>
</evidence>
<feature type="transmembrane region" description="Helical" evidence="10">
    <location>
        <begin position="377"/>
        <end position="396"/>
    </location>
</feature>
<feature type="transmembrane region" description="Helical" evidence="10">
    <location>
        <begin position="44"/>
        <end position="69"/>
    </location>
</feature>
<comment type="similarity">
    <text evidence="9">Belongs to the G-protein coupled receptor 1 family.</text>
</comment>
<keyword evidence="4 10" id="KW-1133">Transmembrane helix</keyword>
<evidence type="ECO:0000313" key="14">
    <source>
        <dbReference type="Proteomes" id="UP001159427"/>
    </source>
</evidence>
<evidence type="ECO:0000256" key="3">
    <source>
        <dbReference type="ARBA" id="ARBA00022692"/>
    </source>
</evidence>
<protein>
    <recommendedName>
        <fullName evidence="12">G-protein coupled receptors family 1 profile domain-containing protein</fullName>
    </recommendedName>
</protein>
<dbReference type="Proteomes" id="UP001159427">
    <property type="component" value="Unassembled WGS sequence"/>
</dbReference>
<dbReference type="SUPFAM" id="SSF81321">
    <property type="entry name" value="Family A G protein-coupled receptor-like"/>
    <property type="match status" value="1"/>
</dbReference>
<dbReference type="PROSITE" id="PS50262">
    <property type="entry name" value="G_PROTEIN_RECEP_F1_2"/>
    <property type="match status" value="1"/>
</dbReference>